<evidence type="ECO:0000256" key="7">
    <source>
        <dbReference type="SAM" id="MobiDB-lite"/>
    </source>
</evidence>
<dbReference type="AlphaFoldDB" id="A0A831W913"/>
<evidence type="ECO:0000259" key="8">
    <source>
        <dbReference type="Pfam" id="PF04085"/>
    </source>
</evidence>
<comment type="function">
    <text evidence="5">Involved in formation and maintenance of cell shape.</text>
</comment>
<evidence type="ECO:0000313" key="9">
    <source>
        <dbReference type="EMBL" id="HEB96425.1"/>
    </source>
</evidence>
<organism evidence="9">
    <name type="scientific">Sedimenticola thiotaurini</name>
    <dbReference type="NCBI Taxonomy" id="1543721"/>
    <lineage>
        <taxon>Bacteria</taxon>
        <taxon>Pseudomonadati</taxon>
        <taxon>Pseudomonadota</taxon>
        <taxon>Gammaproteobacteria</taxon>
        <taxon>Chromatiales</taxon>
        <taxon>Sedimenticolaceae</taxon>
        <taxon>Sedimenticola</taxon>
    </lineage>
</organism>
<dbReference type="PIRSF" id="PIRSF038471">
    <property type="entry name" value="MreC"/>
    <property type="match status" value="1"/>
</dbReference>
<evidence type="ECO:0000256" key="1">
    <source>
        <dbReference type="ARBA" id="ARBA00009369"/>
    </source>
</evidence>
<dbReference type="Proteomes" id="UP000886251">
    <property type="component" value="Unassembled WGS sequence"/>
</dbReference>
<keyword evidence="3 5" id="KW-0133">Cell shape</keyword>
<proteinExistence type="inferred from homology"/>
<feature type="region of interest" description="Disordered" evidence="7">
    <location>
        <begin position="279"/>
        <end position="324"/>
    </location>
</feature>
<protein>
    <recommendedName>
        <fullName evidence="2 5">Cell shape-determining protein MreC</fullName>
    </recommendedName>
    <alternativeName>
        <fullName evidence="4 5">Cell shape protein MreC</fullName>
    </alternativeName>
</protein>
<keyword evidence="6" id="KW-0175">Coiled coil</keyword>
<dbReference type="PANTHER" id="PTHR34138">
    <property type="entry name" value="CELL SHAPE-DETERMINING PROTEIN MREC"/>
    <property type="match status" value="1"/>
</dbReference>
<dbReference type="Gene3D" id="2.40.10.350">
    <property type="entry name" value="Rod shape-determining protein MreC, domain 2"/>
    <property type="match status" value="1"/>
</dbReference>
<name>A0A831W913_9GAMM</name>
<dbReference type="Gene3D" id="2.40.10.340">
    <property type="entry name" value="Rod shape-determining protein MreC, domain 1"/>
    <property type="match status" value="1"/>
</dbReference>
<reference evidence="9" key="1">
    <citation type="journal article" date="2020" name="mSystems">
        <title>Genome- and Community-Level Interaction Insights into Carbon Utilization and Element Cycling Functions of Hydrothermarchaeota in Hydrothermal Sediment.</title>
        <authorList>
            <person name="Zhou Z."/>
            <person name="Liu Y."/>
            <person name="Xu W."/>
            <person name="Pan J."/>
            <person name="Luo Z.H."/>
            <person name="Li M."/>
        </authorList>
    </citation>
    <scope>NUCLEOTIDE SEQUENCE [LARGE SCALE GENOMIC DNA]</scope>
    <source>
        <strain evidence="9">HyVt-443</strain>
    </source>
</reference>
<dbReference type="InterPro" id="IPR055342">
    <property type="entry name" value="MreC_beta-barrel_core"/>
</dbReference>
<dbReference type="NCBIfam" id="TIGR00219">
    <property type="entry name" value="mreC"/>
    <property type="match status" value="1"/>
</dbReference>
<accession>A0A831W913</accession>
<feature type="coiled-coil region" evidence="6">
    <location>
        <begin position="63"/>
        <end position="107"/>
    </location>
</feature>
<dbReference type="PANTHER" id="PTHR34138:SF1">
    <property type="entry name" value="CELL SHAPE-DETERMINING PROTEIN MREC"/>
    <property type="match status" value="1"/>
</dbReference>
<dbReference type="InterPro" id="IPR007221">
    <property type="entry name" value="MreC"/>
</dbReference>
<dbReference type="GO" id="GO:0008360">
    <property type="term" value="P:regulation of cell shape"/>
    <property type="evidence" value="ECO:0007669"/>
    <property type="project" value="UniProtKB-KW"/>
</dbReference>
<feature type="compositionally biased region" description="Basic and acidic residues" evidence="7">
    <location>
        <begin position="314"/>
        <end position="324"/>
    </location>
</feature>
<evidence type="ECO:0000256" key="3">
    <source>
        <dbReference type="ARBA" id="ARBA00022960"/>
    </source>
</evidence>
<dbReference type="Pfam" id="PF04085">
    <property type="entry name" value="MreC"/>
    <property type="match status" value="1"/>
</dbReference>
<evidence type="ECO:0000256" key="5">
    <source>
        <dbReference type="PIRNR" id="PIRNR038471"/>
    </source>
</evidence>
<evidence type="ECO:0000256" key="4">
    <source>
        <dbReference type="ARBA" id="ARBA00032089"/>
    </source>
</evidence>
<evidence type="ECO:0000256" key="6">
    <source>
        <dbReference type="SAM" id="Coils"/>
    </source>
</evidence>
<feature type="domain" description="Rod shape-determining protein MreC beta-barrel core" evidence="8">
    <location>
        <begin position="124"/>
        <end position="270"/>
    </location>
</feature>
<dbReference type="InterPro" id="IPR042177">
    <property type="entry name" value="Cell/Rod_1"/>
</dbReference>
<dbReference type="InterPro" id="IPR042175">
    <property type="entry name" value="Cell/Rod_MreC_2"/>
</dbReference>
<sequence length="324" mass="34570">MKLIFTQGPSINTRVVAAVVVSIALMVVDHRQHHLEGIRATLAVVLSPLTFVVDLPATVSRWASESLASRSELQNRNRSLERENLLLQAKQQKMAALEAENMRLRNLLDSSFKIGDRVLIAELVAVDLDPYRQQVLINKGTSSGVYEGQPVLDANAVMGQVTHVNPLTATVLLITDARHALPVQVNRNGLRTVALGTGRINLLELPHLPNNADIRVGDLLITSGLGGRFPPGYPVAEVVSVEQEPGQPFAVVRARPLAHLDRTREALLVWTLDRAPPLIGASGATEDGPGKGAEGDEPATAGEGDGAPTPTAGDGREPVAEGTE</sequence>
<evidence type="ECO:0000256" key="2">
    <source>
        <dbReference type="ARBA" id="ARBA00013855"/>
    </source>
</evidence>
<comment type="caution">
    <text evidence="9">The sequence shown here is derived from an EMBL/GenBank/DDBJ whole genome shotgun (WGS) entry which is preliminary data.</text>
</comment>
<comment type="similarity">
    <text evidence="1 5">Belongs to the MreC family.</text>
</comment>
<dbReference type="EMBL" id="DRKP01000095">
    <property type="protein sequence ID" value="HEB96425.1"/>
    <property type="molecule type" value="Genomic_DNA"/>
</dbReference>
<dbReference type="GO" id="GO:0005886">
    <property type="term" value="C:plasma membrane"/>
    <property type="evidence" value="ECO:0007669"/>
    <property type="project" value="TreeGrafter"/>
</dbReference>
<gene>
    <name evidence="9" type="primary">mreC</name>
    <name evidence="9" type="ORF">ENI96_08335</name>
</gene>